<dbReference type="AlphaFoldDB" id="A0A223KXR7"/>
<gene>
    <name evidence="1" type="ORF">BC6307_06425</name>
</gene>
<name>A0A223KXR7_9BACI</name>
<accession>A0A223KXR7</accession>
<dbReference type="EMBL" id="CP018866">
    <property type="protein sequence ID" value="AST94249.1"/>
    <property type="molecule type" value="Genomic_DNA"/>
</dbReference>
<dbReference type="STRING" id="1314751.GCA_001591425_02711"/>
<evidence type="ECO:0000313" key="1">
    <source>
        <dbReference type="EMBL" id="AST94249.1"/>
    </source>
</evidence>
<sequence>MKKGIILTSILLLVAIIFICAIPFTVTPPEDTRVILEHNHETYIAPSCFQQAEITNYIEDSNLKKAKELGYVEESSCTETALEPVKKPIVWNVLVKLNLIESPWN</sequence>
<reference evidence="1 2" key="1">
    <citation type="submission" date="2016-12" db="EMBL/GenBank/DDBJ databases">
        <title>The whole genome sequencing and assembly of Bacillus cohnii DSM 6307T strain.</title>
        <authorList>
            <person name="Lee Y.-J."/>
            <person name="Yi H."/>
            <person name="Bahn Y.-S."/>
            <person name="Kim J.F."/>
            <person name="Lee D.-W."/>
        </authorList>
    </citation>
    <scope>NUCLEOTIDE SEQUENCE [LARGE SCALE GENOMIC DNA]</scope>
    <source>
        <strain evidence="1 2">DSM 6307</strain>
    </source>
</reference>
<protein>
    <submittedName>
        <fullName evidence="1">Uncharacterized protein</fullName>
    </submittedName>
</protein>
<organism evidence="1 2">
    <name type="scientific">Sutcliffiella cohnii</name>
    <dbReference type="NCBI Taxonomy" id="33932"/>
    <lineage>
        <taxon>Bacteria</taxon>
        <taxon>Bacillati</taxon>
        <taxon>Bacillota</taxon>
        <taxon>Bacilli</taxon>
        <taxon>Bacillales</taxon>
        <taxon>Bacillaceae</taxon>
        <taxon>Sutcliffiella</taxon>
    </lineage>
</organism>
<evidence type="ECO:0000313" key="2">
    <source>
        <dbReference type="Proteomes" id="UP000215224"/>
    </source>
</evidence>
<proteinExistence type="predicted"/>
<keyword evidence="2" id="KW-1185">Reference proteome</keyword>
<dbReference type="Proteomes" id="UP000215224">
    <property type="component" value="Chromosome"/>
</dbReference>
<dbReference type="KEGG" id="bcoh:BC6307_06425"/>